<accession>A0ABT3SJZ1</accession>
<comment type="caution">
    <text evidence="1">The sequence shown here is derived from an EMBL/GenBank/DDBJ whole genome shotgun (WGS) entry which is preliminary data.</text>
</comment>
<keyword evidence="2" id="KW-1185">Reference proteome</keyword>
<dbReference type="Proteomes" id="UP001300745">
    <property type="component" value="Unassembled WGS sequence"/>
</dbReference>
<reference evidence="1 2" key="1">
    <citation type="submission" date="2022-11" db="EMBL/GenBank/DDBJ databases">
        <title>Mycobacterium sp. nov.</title>
        <authorList>
            <person name="Papic B."/>
            <person name="Spicic S."/>
            <person name="Duvnjak S."/>
        </authorList>
    </citation>
    <scope>NUCLEOTIDE SEQUENCE [LARGE SCALE GENOMIC DNA]</scope>
    <source>
        <strain evidence="1 2">CVI_P4</strain>
    </source>
</reference>
<dbReference type="Gene3D" id="2.60.120.580">
    <property type="entry name" value="Acetamidase/Formamidase-like domains"/>
    <property type="match status" value="2"/>
</dbReference>
<sequence>MRTVEFKPTRDQYTWTFGGAPPVMEVAPGTALRLWTEDAFAGRVTSSADKPSQVLNTKELNPQTGPFHVTGAEPGDTLALHFVSIEPARDWAASTTIPLFGALTGTDRTATLQPALPELAWIYRVDRDRGMATFAAHESDFSLDIPLAPMLGTVGVAPALREVRTTLVPDYFGGNMDTPELRAGTTVYLGVNVEGALFSVGDGHYRQGEGETCGTALEGAMNVILIVDLIKGGAPAWPRFEHDDALLTVGSARPLEDAWRCSQVEMVRWLGELYDLTTMDAYQLCSQLCRSPLANVVDVNYSAVTKIDKHLLPPAVAYGGMHRRLAALGGTLE</sequence>
<dbReference type="RefSeq" id="WP_265998997.1">
    <property type="nucleotide sequence ID" value="NZ_JAPJDN010000021.1"/>
</dbReference>
<dbReference type="Pfam" id="PF03069">
    <property type="entry name" value="FmdA_AmdA"/>
    <property type="match status" value="2"/>
</dbReference>
<evidence type="ECO:0000313" key="2">
    <source>
        <dbReference type="Proteomes" id="UP001300745"/>
    </source>
</evidence>
<dbReference type="PANTHER" id="PTHR31891">
    <property type="entry name" value="FORMAMIDASE C869.04-RELATED"/>
    <property type="match status" value="1"/>
</dbReference>
<dbReference type="InterPro" id="IPR004304">
    <property type="entry name" value="FmdA_AmdA"/>
</dbReference>
<proteinExistence type="predicted"/>
<organism evidence="1 2">
    <name type="scientific">Mycobacterium pinniadriaticum</name>
    <dbReference type="NCBI Taxonomy" id="2994102"/>
    <lineage>
        <taxon>Bacteria</taxon>
        <taxon>Bacillati</taxon>
        <taxon>Actinomycetota</taxon>
        <taxon>Actinomycetes</taxon>
        <taxon>Mycobacteriales</taxon>
        <taxon>Mycobacteriaceae</taxon>
        <taxon>Mycobacterium</taxon>
    </lineage>
</organism>
<protein>
    <submittedName>
        <fullName evidence="1">Acetamidase/formamidase family protein</fullName>
    </submittedName>
</protein>
<dbReference type="SUPFAM" id="SSF141130">
    <property type="entry name" value="Acetamidase/Formamidase-like"/>
    <property type="match status" value="1"/>
</dbReference>
<evidence type="ECO:0000313" key="1">
    <source>
        <dbReference type="EMBL" id="MCX2939142.1"/>
    </source>
</evidence>
<name>A0ABT3SJZ1_9MYCO</name>
<dbReference type="PANTHER" id="PTHR31891:SF1">
    <property type="entry name" value="FORMAMIDASE C869.04-RELATED"/>
    <property type="match status" value="1"/>
</dbReference>
<gene>
    <name evidence="1" type="ORF">ORI27_20805</name>
</gene>
<dbReference type="Gene3D" id="3.10.28.20">
    <property type="entry name" value="Acetamidase/Formamidase-like domains"/>
    <property type="match status" value="1"/>
</dbReference>
<dbReference type="EMBL" id="JAPJDO010000021">
    <property type="protein sequence ID" value="MCX2939142.1"/>
    <property type="molecule type" value="Genomic_DNA"/>
</dbReference>